<gene>
    <name evidence="2" type="ordered locus">CPS_1924</name>
</gene>
<keyword evidence="1" id="KW-0472">Membrane</keyword>
<dbReference type="HOGENOM" id="CLU_2367991_0_0_6"/>
<dbReference type="EMBL" id="CP000083">
    <property type="protein sequence ID" value="AAZ28348.1"/>
    <property type="molecule type" value="Genomic_DNA"/>
</dbReference>
<organism evidence="2 3">
    <name type="scientific">Colwellia psychrerythraea (strain 34H / ATCC BAA-681)</name>
    <name type="common">Vibrio psychroerythus</name>
    <dbReference type="NCBI Taxonomy" id="167879"/>
    <lineage>
        <taxon>Bacteria</taxon>
        <taxon>Pseudomonadati</taxon>
        <taxon>Pseudomonadota</taxon>
        <taxon>Gammaproteobacteria</taxon>
        <taxon>Alteromonadales</taxon>
        <taxon>Colwelliaceae</taxon>
        <taxon>Colwellia</taxon>
    </lineage>
</organism>
<sequence>MLSMTLHYSPPQPPQHTPSSPCTFLFSSSSVELFFTALSCSFDCADTLSLVCALLVLKILNMMFSYYLVERLSKLFLAIYLVLVNLVNLVKFDLI</sequence>
<accession>Q483W2</accession>
<dbReference type="AlphaFoldDB" id="Q483W2"/>
<evidence type="ECO:0000313" key="3">
    <source>
        <dbReference type="Proteomes" id="UP000000547"/>
    </source>
</evidence>
<name>Q483W2_COLP3</name>
<keyword evidence="1" id="KW-0812">Transmembrane</keyword>
<evidence type="ECO:0000313" key="2">
    <source>
        <dbReference type="EMBL" id="AAZ28348.1"/>
    </source>
</evidence>
<proteinExistence type="predicted"/>
<evidence type="ECO:0000256" key="1">
    <source>
        <dbReference type="SAM" id="Phobius"/>
    </source>
</evidence>
<feature type="transmembrane region" description="Helical" evidence="1">
    <location>
        <begin position="72"/>
        <end position="90"/>
    </location>
</feature>
<protein>
    <submittedName>
        <fullName evidence="2">Uncharacterized protein</fullName>
    </submittedName>
</protein>
<dbReference type="KEGG" id="cps:CPS_1924"/>
<dbReference type="Proteomes" id="UP000000547">
    <property type="component" value="Chromosome"/>
</dbReference>
<reference evidence="2" key="1">
    <citation type="journal article" date="2005" name="Proc. Natl. Acad. Sci. U.S.A.">
        <title>The psychrophilic lifestyle as revealed by the genome sequence of Colwellia psychrerythraea 34H through genomic and proteomic analyses.</title>
        <authorList>
            <person name="Methe B.A."/>
            <person name="Nelson K.E."/>
            <person name="Deming J.W."/>
            <person name="Momen B."/>
            <person name="Melamud E."/>
            <person name="Zhang X."/>
            <person name="Moult J."/>
            <person name="Madupu R."/>
            <person name="Nelson W.C."/>
            <person name="Dodson R.J."/>
            <person name="Brinkac L.M."/>
            <person name="Daugherty S.C."/>
            <person name="Durkin A.S."/>
            <person name="DeBoy R.T."/>
            <person name="Kolonay J.F."/>
            <person name="Sullivan S.A."/>
            <person name="Zhou L."/>
            <person name="Davidsen T.M."/>
            <person name="Wu M."/>
            <person name="Huston A.L."/>
            <person name="Lewis M."/>
            <person name="Weaver B."/>
            <person name="Weidman J.F."/>
            <person name="Khouri H."/>
            <person name="Utterback T.R."/>
            <person name="Feldblyum T.V."/>
            <person name="Fraser C.M."/>
        </authorList>
    </citation>
    <scope>NUCLEOTIDE SEQUENCE [LARGE SCALE GENOMIC DNA]</scope>
    <source>
        <strain evidence="2">34H</strain>
    </source>
</reference>
<feature type="transmembrane region" description="Helical" evidence="1">
    <location>
        <begin position="33"/>
        <end position="60"/>
    </location>
</feature>
<dbReference type="STRING" id="167879.CPS_1924"/>
<keyword evidence="1" id="KW-1133">Transmembrane helix</keyword>